<organism evidence="1 2">
    <name type="scientific">Ruminiclostridium cellobioparum subsp. termitidis CT1112</name>
    <dbReference type="NCBI Taxonomy" id="1195236"/>
    <lineage>
        <taxon>Bacteria</taxon>
        <taxon>Bacillati</taxon>
        <taxon>Bacillota</taxon>
        <taxon>Clostridia</taxon>
        <taxon>Eubacteriales</taxon>
        <taxon>Oscillospiraceae</taxon>
        <taxon>Ruminiclostridium</taxon>
    </lineage>
</organism>
<sequence>MDDNPEGTCNHSTAFRWILLNNEIINKKSYFRRL</sequence>
<gene>
    <name evidence="1" type="ORF">CTER_1569</name>
</gene>
<protein>
    <submittedName>
        <fullName evidence="1">Uncharacterized protein</fullName>
    </submittedName>
</protein>
<dbReference type="AlphaFoldDB" id="S0FKU0"/>
<proteinExistence type="predicted"/>
<dbReference type="EMBL" id="AORV01000027">
    <property type="protein sequence ID" value="EMS72492.1"/>
    <property type="molecule type" value="Genomic_DNA"/>
</dbReference>
<accession>S0FKU0</accession>
<comment type="caution">
    <text evidence="1">The sequence shown here is derived from an EMBL/GenBank/DDBJ whole genome shotgun (WGS) entry which is preliminary data.</text>
</comment>
<dbReference type="STRING" id="1195236.CTER_1569"/>
<dbReference type="Proteomes" id="UP000014155">
    <property type="component" value="Unassembled WGS sequence"/>
</dbReference>
<name>S0FKU0_RUMCE</name>
<evidence type="ECO:0000313" key="2">
    <source>
        <dbReference type="Proteomes" id="UP000014155"/>
    </source>
</evidence>
<reference evidence="1 2" key="1">
    <citation type="journal article" date="2013" name="Genome Announc.">
        <title>Draft Genome Sequence of the Cellulolytic, Mesophilic, Anaerobic Bacterium Clostridium termitidis Strain CT1112 (DSM 5398).</title>
        <authorList>
            <person name="Lal S."/>
            <person name="Ramachandran U."/>
            <person name="Zhang X."/>
            <person name="Munir R."/>
            <person name="Sparling R."/>
            <person name="Levin D.B."/>
        </authorList>
    </citation>
    <scope>NUCLEOTIDE SEQUENCE [LARGE SCALE GENOMIC DNA]</scope>
    <source>
        <strain evidence="1 2">CT1112</strain>
    </source>
</reference>
<keyword evidence="2" id="KW-1185">Reference proteome</keyword>
<evidence type="ECO:0000313" key="1">
    <source>
        <dbReference type="EMBL" id="EMS72492.1"/>
    </source>
</evidence>